<dbReference type="GeneID" id="9825157"/>
<evidence type="ECO:0000313" key="4">
    <source>
        <dbReference type="EMBL" id="KAF1752103.1"/>
    </source>
</evidence>
<feature type="region of interest" description="Disordered" evidence="2">
    <location>
        <begin position="740"/>
        <end position="848"/>
    </location>
</feature>
<dbReference type="SMART" id="SM00220">
    <property type="entry name" value="S_TKc"/>
    <property type="match status" value="1"/>
</dbReference>
<dbReference type="InterPro" id="IPR050235">
    <property type="entry name" value="CK1_Ser-Thr_kinase"/>
</dbReference>
<sequence>MMIDVVKFLISHGLLVFLTSISMIVCSRKQPRKNVKPSIEDQQEIPSDINYDETQDNVQTVELQEDPLANVRLLTPTLPGGCTDENAAKEAATRHKTNQYFPKLEIQSRRIVNRTSKEELRRLVEELPMHPPQRYRTEIREPALEKRVEKWKDIHVHWHDVGLVFLVRNHDTCRSKDDSGGDTVDSPNKEDEESTKINSEIPISNRTPNKSKRKTPAPVKQSSKKSLKERKLAATQEETMKSENKTPHGMTPKPPGMPSNKSGRESDLIKKKFEKKKKKAEKKKKEKQYQKRSNTQTKTTGKKKKKKKKDKKRKRNSRSRDSSSSEESESSDESQKQLKAVQSKLAIDAANIDKKYHMTGALIKKPEDPPNFARKLLEVEWKDMIIDPSLTNDVVKTLDVYLKNQAELKSTDYIIIAEKTDDYDKKETSRLKILTKYDEGRFSAIYMVQNESAVDNDVVSVGNGRLMMKTGLRQLSSRQIINRLSREINVLKTLWSKTNDLPQRIPPLYHHGRMIGVPFYVTNIYDVNLEKCREQMGGGAFSVQSAFHIAQEIFLAIKFLHRRQLVHRDIKPTNIVLSYQNRDHWYLIDYGDTISVGKNSALSPPDGITMPFLSLEAHDLLNTNSYSSFQQDTESWFYVLVDLLKPLPWRNNNKIEQVATAKREFLKNIPNRQTEFPAAVIDIARVLRTDTPPVYSEISRKITEGLSVSRNTTSGEKWIPEWYDRAATKKLKEQKALRRKKSREVSEAETTATITGDSLETQVADKKDRSVYATEPQQLGNLNRKKVSTPPPNPGTTTNRMAVMVDDEEPQRRSPVQKQQERSVYFTDIPIISPDNGAKKKYRYKPRN</sequence>
<comment type="caution">
    <text evidence="4">The sequence shown here is derived from an EMBL/GenBank/DDBJ whole genome shotgun (WGS) entry which is preliminary data.</text>
</comment>
<feature type="compositionally biased region" description="Polar residues" evidence="2">
    <location>
        <begin position="748"/>
        <end position="761"/>
    </location>
</feature>
<evidence type="ECO:0000256" key="1">
    <source>
        <dbReference type="ARBA" id="ARBA00012513"/>
    </source>
</evidence>
<feature type="compositionally biased region" description="Basic residues" evidence="2">
    <location>
        <begin position="272"/>
        <end position="286"/>
    </location>
</feature>
<dbReference type="GO" id="GO:0004674">
    <property type="term" value="F:protein serine/threonine kinase activity"/>
    <property type="evidence" value="ECO:0007669"/>
    <property type="project" value="UniProtKB-EC"/>
</dbReference>
<dbReference type="Proteomes" id="UP000483820">
    <property type="component" value="Chromosome V"/>
</dbReference>
<feature type="compositionally biased region" description="Basic residues" evidence="2">
    <location>
        <begin position="839"/>
        <end position="848"/>
    </location>
</feature>
<accession>A0A6A5GBR0</accession>
<feature type="region of interest" description="Disordered" evidence="2">
    <location>
        <begin position="173"/>
        <end position="340"/>
    </location>
</feature>
<dbReference type="SUPFAM" id="SSF56112">
    <property type="entry name" value="Protein kinase-like (PK-like)"/>
    <property type="match status" value="1"/>
</dbReference>
<dbReference type="RefSeq" id="XP_053581587.1">
    <property type="nucleotide sequence ID" value="XM_053732674.1"/>
</dbReference>
<dbReference type="PANTHER" id="PTHR11909">
    <property type="entry name" value="CASEIN KINASE-RELATED"/>
    <property type="match status" value="1"/>
</dbReference>
<feature type="compositionally biased region" description="Basic and acidic residues" evidence="2">
    <location>
        <begin position="262"/>
        <end position="271"/>
    </location>
</feature>
<dbReference type="PROSITE" id="PS50011">
    <property type="entry name" value="PROTEIN_KINASE_DOM"/>
    <property type="match status" value="1"/>
</dbReference>
<evidence type="ECO:0000259" key="3">
    <source>
        <dbReference type="PROSITE" id="PS50011"/>
    </source>
</evidence>
<dbReference type="Gene3D" id="1.10.510.10">
    <property type="entry name" value="Transferase(Phosphotransferase) domain 1"/>
    <property type="match status" value="1"/>
</dbReference>
<gene>
    <name evidence="4" type="ORF">GCK72_018657</name>
</gene>
<dbReference type="InterPro" id="IPR011009">
    <property type="entry name" value="Kinase-like_dom_sf"/>
</dbReference>
<evidence type="ECO:0000313" key="5">
    <source>
        <dbReference type="Proteomes" id="UP000483820"/>
    </source>
</evidence>
<dbReference type="InterPro" id="IPR008271">
    <property type="entry name" value="Ser/Thr_kinase_AS"/>
</dbReference>
<proteinExistence type="predicted"/>
<dbReference type="EMBL" id="WUAV01000005">
    <property type="protein sequence ID" value="KAF1752103.1"/>
    <property type="molecule type" value="Genomic_DNA"/>
</dbReference>
<dbReference type="PROSITE" id="PS00108">
    <property type="entry name" value="PROTEIN_KINASE_ST"/>
    <property type="match status" value="1"/>
</dbReference>
<reference evidence="4 5" key="1">
    <citation type="submission" date="2019-12" db="EMBL/GenBank/DDBJ databases">
        <title>Chromosome-level assembly of the Caenorhabditis remanei genome.</title>
        <authorList>
            <person name="Teterina A.A."/>
            <person name="Willis J.H."/>
            <person name="Phillips P.C."/>
        </authorList>
    </citation>
    <scope>NUCLEOTIDE SEQUENCE [LARGE SCALE GENOMIC DNA]</scope>
    <source>
        <strain evidence="4 5">PX506</strain>
        <tissue evidence="4">Whole organism</tissue>
    </source>
</reference>
<feature type="compositionally biased region" description="Polar residues" evidence="2">
    <location>
        <begin position="196"/>
        <end position="208"/>
    </location>
</feature>
<dbReference type="KEGG" id="crq:GCK72_018657"/>
<feature type="compositionally biased region" description="Basic residues" evidence="2">
    <location>
        <begin position="300"/>
        <end position="317"/>
    </location>
</feature>
<dbReference type="CTD" id="9825157"/>
<evidence type="ECO:0000256" key="2">
    <source>
        <dbReference type="SAM" id="MobiDB-lite"/>
    </source>
</evidence>
<feature type="domain" description="Protein kinase" evidence="3">
    <location>
        <begin position="431"/>
        <end position="737"/>
    </location>
</feature>
<organism evidence="4 5">
    <name type="scientific">Caenorhabditis remanei</name>
    <name type="common">Caenorhabditis vulgaris</name>
    <dbReference type="NCBI Taxonomy" id="31234"/>
    <lineage>
        <taxon>Eukaryota</taxon>
        <taxon>Metazoa</taxon>
        <taxon>Ecdysozoa</taxon>
        <taxon>Nematoda</taxon>
        <taxon>Chromadorea</taxon>
        <taxon>Rhabditida</taxon>
        <taxon>Rhabditina</taxon>
        <taxon>Rhabditomorpha</taxon>
        <taxon>Rhabditoidea</taxon>
        <taxon>Rhabditidae</taxon>
        <taxon>Peloderinae</taxon>
        <taxon>Caenorhabditis</taxon>
    </lineage>
</organism>
<protein>
    <recommendedName>
        <fullName evidence="1">non-specific serine/threonine protein kinase</fullName>
        <ecNumber evidence="1">2.7.11.1</ecNumber>
    </recommendedName>
</protein>
<dbReference type="EC" id="2.7.11.1" evidence="1"/>
<dbReference type="GO" id="GO:0005524">
    <property type="term" value="F:ATP binding"/>
    <property type="evidence" value="ECO:0007669"/>
    <property type="project" value="InterPro"/>
</dbReference>
<dbReference type="InterPro" id="IPR000719">
    <property type="entry name" value="Prot_kinase_dom"/>
</dbReference>
<dbReference type="Pfam" id="PF00069">
    <property type="entry name" value="Pkinase"/>
    <property type="match status" value="1"/>
</dbReference>
<dbReference type="AlphaFoldDB" id="A0A6A5GBR0"/>
<name>A0A6A5GBR0_CAERE</name>